<dbReference type="PANTHER" id="PTHR43836:SF2">
    <property type="entry name" value="CATECHOL O-METHYLTRANSFERASE 1-RELATED"/>
    <property type="match status" value="1"/>
</dbReference>
<reference evidence="4" key="1">
    <citation type="submission" date="2017-10" db="EMBL/GenBank/DDBJ databases">
        <title>Draft genome sequence of the planktic cyanobacteria Tychonema bourrellyi isolated from alpine lentic freshwater.</title>
        <authorList>
            <person name="Tett A."/>
            <person name="Armanini F."/>
            <person name="Asnicar F."/>
            <person name="Boscaini A."/>
            <person name="Pasolli E."/>
            <person name="Zolfo M."/>
            <person name="Donati C."/>
            <person name="Salmaso N."/>
            <person name="Segata N."/>
        </authorList>
    </citation>
    <scope>NUCLEOTIDE SEQUENCE</scope>
    <source>
        <strain evidence="4">FEM_GT703</strain>
    </source>
</reference>
<dbReference type="GO" id="GO:0008171">
    <property type="term" value="F:O-methyltransferase activity"/>
    <property type="evidence" value="ECO:0007669"/>
    <property type="project" value="InterPro"/>
</dbReference>
<dbReference type="OrthoDB" id="9799672at2"/>
<accession>A0A2G4EXS9</accession>
<evidence type="ECO:0000256" key="2">
    <source>
        <dbReference type="ARBA" id="ARBA00022679"/>
    </source>
</evidence>
<keyword evidence="5" id="KW-1185">Reference proteome</keyword>
<dbReference type="SUPFAM" id="SSF53335">
    <property type="entry name" value="S-adenosyl-L-methionine-dependent methyltransferases"/>
    <property type="match status" value="1"/>
</dbReference>
<dbReference type="Gene3D" id="3.40.50.150">
    <property type="entry name" value="Vaccinia Virus protein VP39"/>
    <property type="match status" value="1"/>
</dbReference>
<organism evidence="4 5">
    <name type="scientific">Tychonema bourrellyi FEM_GT703</name>
    <dbReference type="NCBI Taxonomy" id="2040638"/>
    <lineage>
        <taxon>Bacteria</taxon>
        <taxon>Bacillati</taxon>
        <taxon>Cyanobacteriota</taxon>
        <taxon>Cyanophyceae</taxon>
        <taxon>Oscillatoriophycideae</taxon>
        <taxon>Oscillatoriales</taxon>
        <taxon>Microcoleaceae</taxon>
        <taxon>Tychonema</taxon>
    </lineage>
</organism>
<sequence length="189" mass="20694">MNQQVLAVIEKISVLGGEQYGESAWRNPIRKDTGPILQALVMASQPKTVLELGTGYGLSTCYLALGNSETIIHTVEFDSAVAEEAKKHFELAGISHRIKQWVCPSSEAISKIPLEIPVPDFVFIDHAKRPYKDDVSAIIESCGGQQILLVADNVEDRKQELADFLDWFPSIALNLTIISTQCGLLVASV</sequence>
<name>A0A2G4EXS9_9CYAN</name>
<dbReference type="Proteomes" id="UP000226442">
    <property type="component" value="Unassembled WGS sequence"/>
</dbReference>
<evidence type="ECO:0000313" key="5">
    <source>
        <dbReference type="Proteomes" id="UP000226442"/>
    </source>
</evidence>
<keyword evidence="1" id="KW-0489">Methyltransferase</keyword>
<keyword evidence="3" id="KW-0949">S-adenosyl-L-methionine</keyword>
<dbReference type="Pfam" id="PF01596">
    <property type="entry name" value="Methyltransf_3"/>
    <property type="match status" value="1"/>
</dbReference>
<dbReference type="CDD" id="cd02440">
    <property type="entry name" value="AdoMet_MTases"/>
    <property type="match status" value="1"/>
</dbReference>
<evidence type="ECO:0000256" key="1">
    <source>
        <dbReference type="ARBA" id="ARBA00022603"/>
    </source>
</evidence>
<dbReference type="PANTHER" id="PTHR43836">
    <property type="entry name" value="CATECHOL O-METHYLTRANSFERASE 1-RELATED"/>
    <property type="match status" value="1"/>
</dbReference>
<evidence type="ECO:0000313" key="4">
    <source>
        <dbReference type="EMBL" id="PHX54342.1"/>
    </source>
</evidence>
<evidence type="ECO:0008006" key="6">
    <source>
        <dbReference type="Google" id="ProtNLM"/>
    </source>
</evidence>
<dbReference type="InterPro" id="IPR002935">
    <property type="entry name" value="SAM_O-MeTrfase"/>
</dbReference>
<dbReference type="InterPro" id="IPR029063">
    <property type="entry name" value="SAM-dependent_MTases_sf"/>
</dbReference>
<protein>
    <recommendedName>
        <fullName evidence="6">Methyltransferase</fullName>
    </recommendedName>
</protein>
<dbReference type="AlphaFoldDB" id="A0A2G4EXS9"/>
<evidence type="ECO:0000256" key="3">
    <source>
        <dbReference type="ARBA" id="ARBA00022691"/>
    </source>
</evidence>
<dbReference type="RefSeq" id="WP_096830381.1">
    <property type="nucleotide sequence ID" value="NZ_NXIB02000107.1"/>
</dbReference>
<dbReference type="EMBL" id="NXIB02000107">
    <property type="protein sequence ID" value="PHX54342.1"/>
    <property type="molecule type" value="Genomic_DNA"/>
</dbReference>
<comment type="caution">
    <text evidence="4">The sequence shown here is derived from an EMBL/GenBank/DDBJ whole genome shotgun (WGS) entry which is preliminary data.</text>
</comment>
<proteinExistence type="predicted"/>
<dbReference type="GO" id="GO:0032259">
    <property type="term" value="P:methylation"/>
    <property type="evidence" value="ECO:0007669"/>
    <property type="project" value="UniProtKB-KW"/>
</dbReference>
<keyword evidence="2" id="KW-0808">Transferase</keyword>
<gene>
    <name evidence="4" type="ORF">CP500_016650</name>
</gene>